<dbReference type="Gene3D" id="6.10.360.10">
    <property type="match status" value="1"/>
</dbReference>
<dbReference type="SUPFAM" id="SSF47031">
    <property type="entry name" value="Second domain of FERM"/>
    <property type="match status" value="1"/>
</dbReference>
<dbReference type="InterPro" id="IPR011259">
    <property type="entry name" value="ERM_C_dom"/>
</dbReference>
<evidence type="ECO:0000256" key="9">
    <source>
        <dbReference type="SAM" id="MobiDB-lite"/>
    </source>
</evidence>
<dbReference type="GO" id="GO:0003779">
    <property type="term" value="F:actin binding"/>
    <property type="evidence" value="ECO:0007669"/>
    <property type="project" value="InterPro"/>
</dbReference>
<dbReference type="InterPro" id="IPR035963">
    <property type="entry name" value="FERM_2"/>
</dbReference>
<dbReference type="PRINTS" id="PR00661">
    <property type="entry name" value="ERMFAMILY"/>
</dbReference>
<dbReference type="InterPro" id="IPR018979">
    <property type="entry name" value="FERM_N"/>
</dbReference>
<evidence type="ECO:0000313" key="12">
    <source>
        <dbReference type="Proteomes" id="UP000274131"/>
    </source>
</evidence>
<comment type="subcellular location">
    <subcellularLocation>
        <location evidence="3">Cell junction</location>
        <location evidence="3">Adherens junction</location>
    </subcellularLocation>
    <subcellularLocation>
        <location evidence="2">Cell membrane</location>
        <topology evidence="2">Peripheral membrane protein</topology>
    </subcellularLocation>
    <subcellularLocation>
        <location evidence="1">Cell projection</location>
        <location evidence="1">Microvillus</location>
    </subcellularLocation>
    <subcellularLocation>
        <location evidence="7">Cell projection</location>
        <location evidence="7">Rhabdomere</location>
    </subcellularLocation>
</comment>
<keyword evidence="5" id="KW-1003">Cell membrane</keyword>
<dbReference type="CDD" id="cd13194">
    <property type="entry name" value="FERM_C_ERM"/>
    <property type="match status" value="1"/>
</dbReference>
<proteinExistence type="predicted"/>
<dbReference type="PANTHER" id="PTHR23281">
    <property type="entry name" value="MERLIN/MOESIN/EZRIN/RADIXIN"/>
    <property type="match status" value="1"/>
</dbReference>
<dbReference type="InterPro" id="IPR000299">
    <property type="entry name" value="FERM_domain"/>
</dbReference>
<reference evidence="13" key="1">
    <citation type="submission" date="2017-02" db="UniProtKB">
        <authorList>
            <consortium name="WormBaseParasite"/>
        </authorList>
    </citation>
    <scope>IDENTIFICATION</scope>
</reference>
<dbReference type="EMBL" id="UXUI01010162">
    <property type="protein sequence ID" value="VDD94846.1"/>
    <property type="molecule type" value="Genomic_DNA"/>
</dbReference>
<dbReference type="SMART" id="SM00295">
    <property type="entry name" value="B41"/>
    <property type="match status" value="1"/>
</dbReference>
<dbReference type="InterPro" id="IPR029071">
    <property type="entry name" value="Ubiquitin-like_domsf"/>
</dbReference>
<dbReference type="PIRSF" id="PIRSF002305">
    <property type="entry name" value="ERM"/>
    <property type="match status" value="1"/>
</dbReference>
<dbReference type="InterPro" id="IPR011993">
    <property type="entry name" value="PH-like_dom_sf"/>
</dbReference>
<evidence type="ECO:0000313" key="13">
    <source>
        <dbReference type="WBParaSite" id="EVEC_0001025201-mRNA-1"/>
    </source>
</evidence>
<dbReference type="STRING" id="51028.A0A0N4VHF1"/>
<dbReference type="Pfam" id="PF00373">
    <property type="entry name" value="FERM_M"/>
    <property type="match status" value="1"/>
</dbReference>
<evidence type="ECO:0000256" key="3">
    <source>
        <dbReference type="ARBA" id="ARBA00004536"/>
    </source>
</evidence>
<dbReference type="CDD" id="cd14473">
    <property type="entry name" value="FERM_B-lobe"/>
    <property type="match status" value="1"/>
</dbReference>
<dbReference type="InterPro" id="IPR011174">
    <property type="entry name" value="ERM"/>
</dbReference>
<dbReference type="Gene3D" id="1.20.80.10">
    <property type="match status" value="1"/>
</dbReference>
<gene>
    <name evidence="11" type="ORF">EVEC_LOCUS9597</name>
</gene>
<name>A0A0N4VHF1_ENTVE</name>
<evidence type="ECO:0000256" key="8">
    <source>
        <dbReference type="PIRSR" id="PIRSR002305-1"/>
    </source>
</evidence>
<dbReference type="OrthoDB" id="6018897at2759"/>
<evidence type="ECO:0000313" key="11">
    <source>
        <dbReference type="EMBL" id="VDD94846.1"/>
    </source>
</evidence>
<dbReference type="InterPro" id="IPR014352">
    <property type="entry name" value="FERM/acyl-CoA-bd_prot_sf"/>
</dbReference>
<dbReference type="InterPro" id="IPR008954">
    <property type="entry name" value="Moesin_tail_sf"/>
</dbReference>
<dbReference type="InterPro" id="IPR019748">
    <property type="entry name" value="FERM_central"/>
</dbReference>
<dbReference type="Pfam" id="PF09380">
    <property type="entry name" value="FERM_C"/>
    <property type="match status" value="1"/>
</dbReference>
<dbReference type="InterPro" id="IPR046810">
    <property type="entry name" value="ERM_helical"/>
</dbReference>
<dbReference type="PROSITE" id="PS50057">
    <property type="entry name" value="FERM_3"/>
    <property type="match status" value="1"/>
</dbReference>
<dbReference type="SMART" id="SM01196">
    <property type="entry name" value="FERM_C"/>
    <property type="match status" value="1"/>
</dbReference>
<dbReference type="Gene3D" id="1.20.5.450">
    <property type="match status" value="1"/>
</dbReference>
<feature type="region of interest" description="Disordered" evidence="9">
    <location>
        <begin position="352"/>
        <end position="372"/>
    </location>
</feature>
<reference evidence="11 12" key="2">
    <citation type="submission" date="2018-10" db="EMBL/GenBank/DDBJ databases">
        <authorList>
            <consortium name="Pathogen Informatics"/>
        </authorList>
    </citation>
    <scope>NUCLEOTIDE SEQUENCE [LARGE SCALE GENOMIC DNA]</scope>
</reference>
<feature type="domain" description="FERM" evidence="10">
    <location>
        <begin position="17"/>
        <end position="330"/>
    </location>
</feature>
<dbReference type="InterPro" id="IPR000798">
    <property type="entry name" value="Ez/rad/moesin-like"/>
</dbReference>
<dbReference type="Proteomes" id="UP000274131">
    <property type="component" value="Unassembled WGS sequence"/>
</dbReference>
<evidence type="ECO:0000256" key="6">
    <source>
        <dbReference type="ARBA" id="ARBA00023136"/>
    </source>
</evidence>
<dbReference type="FunFam" id="1.20.80.10:FF:000002">
    <property type="entry name" value="radixin isoform X1"/>
    <property type="match status" value="1"/>
</dbReference>
<dbReference type="FunFam" id="3.10.20.90:FF:000013">
    <property type="entry name" value="radixin isoform X1"/>
    <property type="match status" value="1"/>
</dbReference>
<accession>A0A0N4VHF1</accession>
<dbReference type="GO" id="GO:0005912">
    <property type="term" value="C:adherens junction"/>
    <property type="evidence" value="ECO:0007669"/>
    <property type="project" value="UniProtKB-SubCell"/>
</dbReference>
<dbReference type="Gene3D" id="2.30.29.30">
    <property type="entry name" value="Pleckstrin-homology domain (PH domain)/Phosphotyrosine-binding domain (PTB)"/>
    <property type="match status" value="1"/>
</dbReference>
<dbReference type="Pfam" id="PF00769">
    <property type="entry name" value="ERM_C"/>
    <property type="match status" value="1"/>
</dbReference>
<organism evidence="13">
    <name type="scientific">Enterobius vermicularis</name>
    <name type="common">Human pinworm</name>
    <dbReference type="NCBI Taxonomy" id="51028"/>
    <lineage>
        <taxon>Eukaryota</taxon>
        <taxon>Metazoa</taxon>
        <taxon>Ecdysozoa</taxon>
        <taxon>Nematoda</taxon>
        <taxon>Chromadorea</taxon>
        <taxon>Rhabditida</taxon>
        <taxon>Spirurina</taxon>
        <taxon>Oxyuridomorpha</taxon>
        <taxon>Oxyuroidea</taxon>
        <taxon>Oxyuridae</taxon>
        <taxon>Enterobius</taxon>
    </lineage>
</organism>
<dbReference type="InterPro" id="IPR041789">
    <property type="entry name" value="ERM_FERM_C"/>
</dbReference>
<dbReference type="Pfam" id="PF09379">
    <property type="entry name" value="FERM_N"/>
    <property type="match status" value="1"/>
</dbReference>
<dbReference type="SUPFAM" id="SSF54236">
    <property type="entry name" value="Ubiquitin-like"/>
    <property type="match status" value="1"/>
</dbReference>
<keyword evidence="12" id="KW-1185">Reference proteome</keyword>
<dbReference type="SUPFAM" id="SSF50729">
    <property type="entry name" value="PH domain-like"/>
    <property type="match status" value="1"/>
</dbReference>
<dbReference type="Gene3D" id="3.10.20.90">
    <property type="entry name" value="Phosphatidylinositol 3-kinase Catalytic Subunit, Chain A, domain 1"/>
    <property type="match status" value="1"/>
</dbReference>
<dbReference type="Pfam" id="PF20492">
    <property type="entry name" value="ERM_helical"/>
    <property type="match status" value="1"/>
</dbReference>
<dbReference type="GO" id="GO:0005886">
    <property type="term" value="C:plasma membrane"/>
    <property type="evidence" value="ECO:0007669"/>
    <property type="project" value="UniProtKB-SubCell"/>
</dbReference>
<evidence type="ECO:0000256" key="5">
    <source>
        <dbReference type="ARBA" id="ARBA00022475"/>
    </source>
</evidence>
<dbReference type="InterPro" id="IPR018980">
    <property type="entry name" value="FERM_PH-like_C"/>
</dbReference>
<dbReference type="AlphaFoldDB" id="A0A0N4VHF1"/>
<dbReference type="SUPFAM" id="SSF48678">
    <property type="entry name" value="Moesin tail domain"/>
    <property type="match status" value="1"/>
</dbReference>
<evidence type="ECO:0000256" key="1">
    <source>
        <dbReference type="ARBA" id="ARBA00004105"/>
    </source>
</evidence>
<dbReference type="FunFam" id="2.30.29.30:FF:000003">
    <property type="entry name" value="Radixin isoform 1"/>
    <property type="match status" value="1"/>
</dbReference>
<feature type="binding site" evidence="8">
    <location>
        <begin position="72"/>
        <end position="75"/>
    </location>
    <ligand>
        <name>a 1,2-diacyl-sn-glycero-3-phospho-(1D-myo-inositol)</name>
        <dbReference type="ChEBI" id="CHEBI:57880"/>
    </ligand>
</feature>
<evidence type="ECO:0000256" key="2">
    <source>
        <dbReference type="ARBA" id="ARBA00004202"/>
    </source>
</evidence>
<dbReference type="WBParaSite" id="EVEC_0001025201-mRNA-1">
    <property type="protein sequence ID" value="EVEC_0001025201-mRNA-1"/>
    <property type="gene ID" value="EVEC_0001025201"/>
</dbReference>
<dbReference type="PROSITE" id="PS00661">
    <property type="entry name" value="FERM_2"/>
    <property type="match status" value="1"/>
</dbReference>
<evidence type="ECO:0000256" key="4">
    <source>
        <dbReference type="ARBA" id="ARBA00022025"/>
    </source>
</evidence>
<dbReference type="InterPro" id="IPR019747">
    <property type="entry name" value="FERM_CS"/>
</dbReference>
<dbReference type="GO" id="GO:0005902">
    <property type="term" value="C:microvillus"/>
    <property type="evidence" value="ECO:0007669"/>
    <property type="project" value="UniProtKB-SubCell"/>
</dbReference>
<protein>
    <recommendedName>
        <fullName evidence="4">Moesin/ezrin/radixin homolog 1</fullName>
    </recommendedName>
</protein>
<evidence type="ECO:0000256" key="7">
    <source>
        <dbReference type="ARBA" id="ARBA00043944"/>
    </source>
</evidence>
<sequence length="576" mass="68043">MVCLNCGGEASSSKKTINVRVITMDAELEFAIQPSTTGKQLFDQVAKTVGLREIWYFGLQYTDTKGFPTWLKLNKKVYFPLAARKLLRDFQFYLGTFPRVVVQDVKREQTLLFKFRAKFYPEDVQEEIIQDITLRLFYLQVKDAILSDEVYCPPETSVLLASFAMQAKYGDYSPETHKPGCLTSDRLLPQRVISQFKLSPEEWEKRIMVWWADHKNTTREQAMLEYLKIAQDLEMYGVNYFEIKNKKGTELYLGVDALGLSVYEKNDKLSPKVGFPWSEIRNISFNDKKFIIKPIDKKASDFVFYAHRLRINKRILALCMGNHELYMRRRKPDTIEVQQMKQQAKEERLQRQLEQERLSKEMSAREAAEQKQREYEERMERMKEEVERAQRELSQAHETIRRLEERLRELQLAKEQLESKERELRELNEQLQSEREMSVEEKERLRVEIQAREQQVLEMREQVQTKSAETARLQKEVEAARARQEYSRAQTQAFNVKEVDIDDHAVENGHVGHELTARGDENELTADLEAVKDSQKATEFDILHMENKRAGRDKYKTLRQIRGGNTKRRIDQYENM</sequence>
<dbReference type="InterPro" id="IPR019749">
    <property type="entry name" value="Band_41_domain"/>
</dbReference>
<keyword evidence="6" id="KW-0472">Membrane</keyword>
<feature type="binding site" evidence="8">
    <location>
        <position position="313"/>
    </location>
    <ligand>
        <name>a 1,2-diacyl-sn-glycero-3-phospho-(1D-myo-inositol)</name>
        <dbReference type="ChEBI" id="CHEBI:57880"/>
    </ligand>
</feature>
<evidence type="ECO:0000259" key="10">
    <source>
        <dbReference type="PROSITE" id="PS50057"/>
    </source>
</evidence>